<dbReference type="InterPro" id="IPR032386">
    <property type="entry name" value="FlgT_M"/>
</dbReference>
<sequence>MLKKIFQVSLSLLLLSLSLPSQAMWYETTGQANILSRNDSGRQAAIEDALYQTIQFAGADLTALAPIREYLAEDKAIYQFSGSDIRTIQVLKSQRRDNKQYVTIRVDLYPTAKSCHRKQYQKTLLLGEFRLVHQQQAALGSIYQVGNDFTRVLANMINKESQSFHVNDITRVNIGPDNPSVMTMLAQDHNSQYLVSGYIHDLTATLDEKMLRDDQTNRQFALTVQVLDGKNGELVYQQDYRDVAIWPFARNSHVDTSSARFWVSSYGNMVQRVGRDILLDLENELACRITIPEIIAIHGQNVQINLGRVHGVKQGDRLELWHKASFIDPYGITRTRIVKSDVRLQVDRVYETSSELRILQPELAQGIQIGDYVSQISKR</sequence>
<feature type="signal peptide" evidence="1">
    <location>
        <begin position="1"/>
        <end position="23"/>
    </location>
</feature>
<dbReference type="Pfam" id="PF16538">
    <property type="entry name" value="FlgT_C"/>
    <property type="match status" value="1"/>
</dbReference>
<dbReference type="RefSeq" id="WP_237466543.1">
    <property type="nucleotide sequence ID" value="NZ_CAKLDI010000001.1"/>
</dbReference>
<feature type="domain" description="Flagellar assembly protein T middle" evidence="3">
    <location>
        <begin position="114"/>
        <end position="256"/>
    </location>
</feature>
<dbReference type="InterPro" id="IPR038165">
    <property type="entry name" value="FlgT_C_sf"/>
</dbReference>
<keyword evidence="1" id="KW-0732">Signal</keyword>
<accession>A0ABM8ZUY9</accession>
<gene>
    <name evidence="5" type="ORF">VST7929_02045</name>
</gene>
<proteinExistence type="predicted"/>
<evidence type="ECO:0008006" key="7">
    <source>
        <dbReference type="Google" id="ProtNLM"/>
    </source>
</evidence>
<dbReference type="Proteomes" id="UP000838672">
    <property type="component" value="Unassembled WGS sequence"/>
</dbReference>
<feature type="chain" id="PRO_5046844152" description="Flagellar basal-body protein" evidence="1">
    <location>
        <begin position="24"/>
        <end position="379"/>
    </location>
</feature>
<dbReference type="Pfam" id="PF16539">
    <property type="entry name" value="FlgT_M"/>
    <property type="match status" value="1"/>
</dbReference>
<dbReference type="InterPro" id="IPR032370">
    <property type="entry name" value="FlgT_N"/>
</dbReference>
<dbReference type="EMBL" id="CAKLDI010000001">
    <property type="protein sequence ID" value="CAH0534144.1"/>
    <property type="molecule type" value="Genomic_DNA"/>
</dbReference>
<reference evidence="5" key="1">
    <citation type="submission" date="2021-11" db="EMBL/GenBank/DDBJ databases">
        <authorList>
            <person name="Rodrigo-Torres L."/>
            <person name="Arahal R. D."/>
            <person name="Lucena T."/>
        </authorList>
    </citation>
    <scope>NUCLEOTIDE SEQUENCE</scope>
    <source>
        <strain evidence="5">CECT 7929</strain>
    </source>
</reference>
<organism evidence="5 6">
    <name type="scientific">Vibrio stylophorae</name>
    <dbReference type="NCBI Taxonomy" id="659351"/>
    <lineage>
        <taxon>Bacteria</taxon>
        <taxon>Pseudomonadati</taxon>
        <taxon>Pseudomonadota</taxon>
        <taxon>Gammaproteobacteria</taxon>
        <taxon>Vibrionales</taxon>
        <taxon>Vibrionaceae</taxon>
        <taxon>Vibrio</taxon>
    </lineage>
</organism>
<evidence type="ECO:0000259" key="4">
    <source>
        <dbReference type="Pfam" id="PF16548"/>
    </source>
</evidence>
<dbReference type="Gene3D" id="2.40.10.410">
    <property type="entry name" value="FlgT, C-terminal domain"/>
    <property type="match status" value="1"/>
</dbReference>
<dbReference type="Gene3D" id="3.30.1660.40">
    <property type="entry name" value="FlgT, N-terminal domain"/>
    <property type="match status" value="1"/>
</dbReference>
<keyword evidence="6" id="KW-1185">Reference proteome</keyword>
<protein>
    <recommendedName>
        <fullName evidence="7">Flagellar basal-body protein</fullName>
    </recommendedName>
</protein>
<evidence type="ECO:0000313" key="5">
    <source>
        <dbReference type="EMBL" id="CAH0534144.1"/>
    </source>
</evidence>
<feature type="domain" description="Flagellar assembly protein T N-terminal" evidence="4">
    <location>
        <begin position="25"/>
        <end position="110"/>
    </location>
</feature>
<evidence type="ECO:0000259" key="3">
    <source>
        <dbReference type="Pfam" id="PF16539"/>
    </source>
</evidence>
<evidence type="ECO:0000259" key="2">
    <source>
        <dbReference type="Pfam" id="PF16538"/>
    </source>
</evidence>
<name>A0ABM8ZUY9_9VIBR</name>
<evidence type="ECO:0000313" key="6">
    <source>
        <dbReference type="Proteomes" id="UP000838672"/>
    </source>
</evidence>
<dbReference type="InterPro" id="IPR038180">
    <property type="entry name" value="FlgT_N_sf"/>
</dbReference>
<dbReference type="InterPro" id="IPR032388">
    <property type="entry name" value="FlgT_C"/>
</dbReference>
<feature type="domain" description="Flagellar assembly protein T C-terminal" evidence="2">
    <location>
        <begin position="299"/>
        <end position="373"/>
    </location>
</feature>
<evidence type="ECO:0000256" key="1">
    <source>
        <dbReference type="SAM" id="SignalP"/>
    </source>
</evidence>
<dbReference type="Gene3D" id="3.40.50.10610">
    <property type="entry name" value="ABC-type transport auxiliary lipoprotein component"/>
    <property type="match status" value="1"/>
</dbReference>
<comment type="caution">
    <text evidence="5">The sequence shown here is derived from an EMBL/GenBank/DDBJ whole genome shotgun (WGS) entry which is preliminary data.</text>
</comment>
<dbReference type="Pfam" id="PF16548">
    <property type="entry name" value="FlgT_N"/>
    <property type="match status" value="1"/>
</dbReference>